<keyword evidence="2" id="KW-1185">Reference proteome</keyword>
<dbReference type="AlphaFoldDB" id="A0A0C2N3Z1"/>
<comment type="caution">
    <text evidence="1">The sequence shown here is derived from an EMBL/GenBank/DDBJ whole genome shotgun (WGS) entry which is preliminary data.</text>
</comment>
<name>A0A0C2N3Z1_THEKT</name>
<dbReference type="EMBL" id="JWZT01000435">
    <property type="protein sequence ID" value="KII74386.1"/>
    <property type="molecule type" value="Genomic_DNA"/>
</dbReference>
<sequence>MKILLSGLVTPTYLKLLQKRLWDGDRITCLITNPSPLFNIKIPFVLPPGRNTSRITHELPENYKFAAINKDIFIYFIATCYEAQMFNHLEGLSLYFDNIPETLRKNTKIVYEHIPGWFGPKNMKNTDSVFLKLESLMEKHKVDGTIIQYSQLSRHQSYFSTTNLSINKLVVRDFGHVGGHKFKSHDLDVEKDISPTKLIEKVIGDPNSTNKIFCAESQLVEFKTNEEGNPVVQY</sequence>
<proteinExistence type="predicted"/>
<dbReference type="Proteomes" id="UP000031668">
    <property type="component" value="Unassembled WGS sequence"/>
</dbReference>
<organism evidence="1 2">
    <name type="scientific">Thelohanellus kitauei</name>
    <name type="common">Myxosporean</name>
    <dbReference type="NCBI Taxonomy" id="669202"/>
    <lineage>
        <taxon>Eukaryota</taxon>
        <taxon>Metazoa</taxon>
        <taxon>Cnidaria</taxon>
        <taxon>Myxozoa</taxon>
        <taxon>Myxosporea</taxon>
        <taxon>Bivalvulida</taxon>
        <taxon>Platysporina</taxon>
        <taxon>Myxobolidae</taxon>
        <taxon>Thelohanellus</taxon>
    </lineage>
</organism>
<protein>
    <submittedName>
        <fullName evidence="1">Uncharacterized protein</fullName>
    </submittedName>
</protein>
<gene>
    <name evidence="1" type="ORF">RF11_13308</name>
</gene>
<evidence type="ECO:0000313" key="2">
    <source>
        <dbReference type="Proteomes" id="UP000031668"/>
    </source>
</evidence>
<evidence type="ECO:0000313" key="1">
    <source>
        <dbReference type="EMBL" id="KII74386.1"/>
    </source>
</evidence>
<reference evidence="1 2" key="1">
    <citation type="journal article" date="2014" name="Genome Biol. Evol.">
        <title>The genome of the myxosporean Thelohanellus kitauei shows adaptations to nutrient acquisition within its fish host.</title>
        <authorList>
            <person name="Yang Y."/>
            <person name="Xiong J."/>
            <person name="Zhou Z."/>
            <person name="Huo F."/>
            <person name="Miao W."/>
            <person name="Ran C."/>
            <person name="Liu Y."/>
            <person name="Zhang J."/>
            <person name="Feng J."/>
            <person name="Wang M."/>
            <person name="Wang M."/>
            <person name="Wang L."/>
            <person name="Yao B."/>
        </authorList>
    </citation>
    <scope>NUCLEOTIDE SEQUENCE [LARGE SCALE GENOMIC DNA]</scope>
    <source>
        <strain evidence="1">Wuqing</strain>
    </source>
</reference>
<accession>A0A0C2N3Z1</accession>